<gene>
    <name evidence="10" type="ORF">LA66_05535</name>
</gene>
<feature type="transmembrane region" description="Helical" evidence="8">
    <location>
        <begin position="36"/>
        <end position="62"/>
    </location>
</feature>
<dbReference type="SUPFAM" id="SSF161098">
    <property type="entry name" value="MetI-like"/>
    <property type="match status" value="1"/>
</dbReference>
<reference evidence="10 11" key="1">
    <citation type="submission" date="2014-09" db="EMBL/GenBank/DDBJ databases">
        <title>Isolation and characterization of Aurantimonas altamirensis ON-56566 from clinical sample following a dog bite.</title>
        <authorList>
            <person name="Eshaghi A."/>
            <person name="Li A."/>
            <person name="Shahinas D."/>
            <person name="Bahn P."/>
            <person name="Kus J.V."/>
            <person name="Patel S.N."/>
        </authorList>
    </citation>
    <scope>NUCLEOTIDE SEQUENCE [LARGE SCALE GENOMIC DNA]</scope>
    <source>
        <strain evidence="10 11">ON-56566</strain>
    </source>
</reference>
<evidence type="ECO:0000313" key="10">
    <source>
        <dbReference type="EMBL" id="KHJ56071.1"/>
    </source>
</evidence>
<keyword evidence="3 8" id="KW-0813">Transport</keyword>
<dbReference type="InterPro" id="IPR000515">
    <property type="entry name" value="MetI-like"/>
</dbReference>
<evidence type="ECO:0000256" key="4">
    <source>
        <dbReference type="ARBA" id="ARBA00022475"/>
    </source>
</evidence>
<dbReference type="OrthoDB" id="9807047at2"/>
<sequence length="305" mass="32806">MFSSSTITERSKAGKDVAPVSLARRRRRQQMLTHRLCTLPALLVTVLVAVVPMVMLLVMSLIDEDSSAFSARYYVETLTDPFFMSTLGSTLTMAAGVTFASIVAAMPLAYLMARSPLFRNVVMPVISVPRMLPFVVVGYALILLMAPVTGLFIIWLNALGLVNGPQFFLFSWVGQAIAFSYSGVVVATAVLSGVMMSIDRQLEQAAVTLGASPFKAFLRVTLPLTMPGIIAASALIFTSIITAYAVPVILNSRVPYMISILIATNLITLQQQHLAYAQAVIVTVIALVVVVSAQIALGRYGKRGA</sequence>
<evidence type="ECO:0000256" key="1">
    <source>
        <dbReference type="ARBA" id="ARBA00004651"/>
    </source>
</evidence>
<keyword evidence="4" id="KW-1003">Cell membrane</keyword>
<dbReference type="RefSeq" id="WP_039189408.1">
    <property type="nucleotide sequence ID" value="NZ_JRFJ01000001.1"/>
</dbReference>
<comment type="caution">
    <text evidence="10">The sequence shown here is derived from an EMBL/GenBank/DDBJ whole genome shotgun (WGS) entry which is preliminary data.</text>
</comment>
<evidence type="ECO:0000256" key="5">
    <source>
        <dbReference type="ARBA" id="ARBA00022692"/>
    </source>
</evidence>
<evidence type="ECO:0000256" key="3">
    <source>
        <dbReference type="ARBA" id="ARBA00022448"/>
    </source>
</evidence>
<organism evidence="10 11">
    <name type="scientific">Aureimonas altamirensis</name>
    <dbReference type="NCBI Taxonomy" id="370622"/>
    <lineage>
        <taxon>Bacteria</taxon>
        <taxon>Pseudomonadati</taxon>
        <taxon>Pseudomonadota</taxon>
        <taxon>Alphaproteobacteria</taxon>
        <taxon>Hyphomicrobiales</taxon>
        <taxon>Aurantimonadaceae</taxon>
        <taxon>Aureimonas</taxon>
    </lineage>
</organism>
<dbReference type="CDD" id="cd06261">
    <property type="entry name" value="TM_PBP2"/>
    <property type="match status" value="1"/>
</dbReference>
<feature type="transmembrane region" description="Helical" evidence="8">
    <location>
        <begin position="132"/>
        <end position="155"/>
    </location>
</feature>
<dbReference type="PANTHER" id="PTHR42929">
    <property type="entry name" value="INNER MEMBRANE ABC TRANSPORTER PERMEASE PROTEIN YDCU-RELATED-RELATED"/>
    <property type="match status" value="1"/>
</dbReference>
<feature type="transmembrane region" description="Helical" evidence="8">
    <location>
        <begin position="229"/>
        <end position="250"/>
    </location>
</feature>
<proteinExistence type="inferred from homology"/>
<comment type="subcellular location">
    <subcellularLocation>
        <location evidence="1 8">Cell membrane</location>
        <topology evidence="1 8">Multi-pass membrane protein</topology>
    </subcellularLocation>
</comment>
<feature type="transmembrane region" description="Helical" evidence="8">
    <location>
        <begin position="82"/>
        <end position="111"/>
    </location>
</feature>
<keyword evidence="7 8" id="KW-0472">Membrane</keyword>
<evidence type="ECO:0000313" key="11">
    <source>
        <dbReference type="Proteomes" id="UP000030826"/>
    </source>
</evidence>
<evidence type="ECO:0000256" key="2">
    <source>
        <dbReference type="ARBA" id="ARBA00007069"/>
    </source>
</evidence>
<name>A0A0B1Q9M1_9HYPH</name>
<protein>
    <recommendedName>
        <fullName evidence="9">ABC transmembrane type-1 domain-containing protein</fullName>
    </recommendedName>
</protein>
<dbReference type="PANTHER" id="PTHR42929:SF1">
    <property type="entry name" value="INNER MEMBRANE ABC TRANSPORTER PERMEASE PROTEIN YDCU-RELATED"/>
    <property type="match status" value="1"/>
</dbReference>
<evidence type="ECO:0000259" key="9">
    <source>
        <dbReference type="PROSITE" id="PS50928"/>
    </source>
</evidence>
<accession>A0A0B1Q9M1</accession>
<dbReference type="PROSITE" id="PS50928">
    <property type="entry name" value="ABC_TM1"/>
    <property type="match status" value="1"/>
</dbReference>
<dbReference type="GO" id="GO:0005886">
    <property type="term" value="C:plasma membrane"/>
    <property type="evidence" value="ECO:0007669"/>
    <property type="project" value="UniProtKB-SubCell"/>
</dbReference>
<feature type="transmembrane region" description="Helical" evidence="8">
    <location>
        <begin position="167"/>
        <end position="191"/>
    </location>
</feature>
<dbReference type="InterPro" id="IPR035906">
    <property type="entry name" value="MetI-like_sf"/>
</dbReference>
<evidence type="ECO:0000256" key="7">
    <source>
        <dbReference type="ARBA" id="ARBA00023136"/>
    </source>
</evidence>
<keyword evidence="5 8" id="KW-0812">Transmembrane</keyword>
<feature type="domain" description="ABC transmembrane type-1" evidence="9">
    <location>
        <begin position="87"/>
        <end position="293"/>
    </location>
</feature>
<comment type="similarity">
    <text evidence="2">Belongs to the binding-protein-dependent transport system permease family. CysTW subfamily.</text>
</comment>
<dbReference type="GO" id="GO:0055085">
    <property type="term" value="P:transmembrane transport"/>
    <property type="evidence" value="ECO:0007669"/>
    <property type="project" value="InterPro"/>
</dbReference>
<dbReference type="STRING" id="370622.LA66_05535"/>
<keyword evidence="6 8" id="KW-1133">Transmembrane helix</keyword>
<feature type="transmembrane region" description="Helical" evidence="8">
    <location>
        <begin position="275"/>
        <end position="297"/>
    </location>
</feature>
<dbReference type="EMBL" id="JRFJ01000001">
    <property type="protein sequence ID" value="KHJ56071.1"/>
    <property type="molecule type" value="Genomic_DNA"/>
</dbReference>
<dbReference type="Gene3D" id="1.10.3720.10">
    <property type="entry name" value="MetI-like"/>
    <property type="match status" value="1"/>
</dbReference>
<evidence type="ECO:0000256" key="6">
    <source>
        <dbReference type="ARBA" id="ARBA00022989"/>
    </source>
</evidence>
<dbReference type="AlphaFoldDB" id="A0A0B1Q9M1"/>
<dbReference type="Pfam" id="PF00528">
    <property type="entry name" value="BPD_transp_1"/>
    <property type="match status" value="1"/>
</dbReference>
<evidence type="ECO:0000256" key="8">
    <source>
        <dbReference type="RuleBase" id="RU363032"/>
    </source>
</evidence>
<dbReference type="Proteomes" id="UP000030826">
    <property type="component" value="Unassembled WGS sequence"/>
</dbReference>